<evidence type="ECO:0000313" key="2">
    <source>
        <dbReference type="Proteomes" id="UP000177053"/>
    </source>
</evidence>
<dbReference type="AlphaFoldDB" id="A0A1F7XBN7"/>
<organism evidence="1 2">
    <name type="scientific">Candidatus Woesebacteria bacterium RBG_16_34_12</name>
    <dbReference type="NCBI Taxonomy" id="1802480"/>
    <lineage>
        <taxon>Bacteria</taxon>
        <taxon>Candidatus Woeseibacteriota</taxon>
    </lineage>
</organism>
<gene>
    <name evidence="1" type="ORF">A2Z22_04640</name>
</gene>
<comment type="caution">
    <text evidence="1">The sequence shown here is derived from an EMBL/GenBank/DDBJ whole genome shotgun (WGS) entry which is preliminary data.</text>
</comment>
<proteinExistence type="predicted"/>
<dbReference type="EMBL" id="MGFS01000001">
    <property type="protein sequence ID" value="OGM12432.1"/>
    <property type="molecule type" value="Genomic_DNA"/>
</dbReference>
<reference evidence="1 2" key="1">
    <citation type="journal article" date="2016" name="Nat. Commun.">
        <title>Thousands of microbial genomes shed light on interconnected biogeochemical processes in an aquifer system.</title>
        <authorList>
            <person name="Anantharaman K."/>
            <person name="Brown C.T."/>
            <person name="Hug L.A."/>
            <person name="Sharon I."/>
            <person name="Castelle C.J."/>
            <person name="Probst A.J."/>
            <person name="Thomas B.C."/>
            <person name="Singh A."/>
            <person name="Wilkins M.J."/>
            <person name="Karaoz U."/>
            <person name="Brodie E.L."/>
            <person name="Williams K.H."/>
            <person name="Hubbard S.S."/>
            <person name="Banfield J.F."/>
        </authorList>
    </citation>
    <scope>NUCLEOTIDE SEQUENCE [LARGE SCALE GENOMIC DNA]</scope>
</reference>
<sequence length="65" mass="7345">METKERPRYQIGSKVLVSLNQGDYPVEVVVHDAWSGNKIWVIDTEGKPHSVRDSDISIIPPKSEL</sequence>
<protein>
    <submittedName>
        <fullName evidence="1">Uncharacterized protein</fullName>
    </submittedName>
</protein>
<name>A0A1F7XBN7_9BACT</name>
<accession>A0A1F7XBN7</accession>
<dbReference type="Proteomes" id="UP000177053">
    <property type="component" value="Unassembled WGS sequence"/>
</dbReference>
<evidence type="ECO:0000313" key="1">
    <source>
        <dbReference type="EMBL" id="OGM12432.1"/>
    </source>
</evidence>